<protein>
    <recommendedName>
        <fullName evidence="4">3D domain-containing protein</fullName>
    </recommendedName>
</protein>
<accession>A0A1G2RV45</accession>
<dbReference type="EMBL" id="MHUL01000047">
    <property type="protein sequence ID" value="OHA75931.1"/>
    <property type="molecule type" value="Genomic_DNA"/>
</dbReference>
<gene>
    <name evidence="2" type="ORF">A3J30_00695</name>
</gene>
<name>A0A1G2RV45_9BACT</name>
<feature type="signal peptide" evidence="1">
    <location>
        <begin position="1"/>
        <end position="17"/>
    </location>
</feature>
<dbReference type="Proteomes" id="UP000178222">
    <property type="component" value="Unassembled WGS sequence"/>
</dbReference>
<dbReference type="CDD" id="cd22784">
    <property type="entry name" value="DPBB_MltA_YuiC-like"/>
    <property type="match status" value="1"/>
</dbReference>
<evidence type="ECO:0000313" key="3">
    <source>
        <dbReference type="Proteomes" id="UP000178222"/>
    </source>
</evidence>
<evidence type="ECO:0000256" key="1">
    <source>
        <dbReference type="SAM" id="SignalP"/>
    </source>
</evidence>
<evidence type="ECO:0008006" key="4">
    <source>
        <dbReference type="Google" id="ProtNLM"/>
    </source>
</evidence>
<organism evidence="2 3">
    <name type="scientific">Candidatus Wildermuthbacteria bacterium RIFCSPLOWO2_02_FULL_47_9c</name>
    <dbReference type="NCBI Taxonomy" id="1802466"/>
    <lineage>
        <taxon>Bacteria</taxon>
        <taxon>Candidatus Wildermuthiibacteriota</taxon>
    </lineage>
</organism>
<sequence length="159" mass="17235">MKAYLISGILSASLTFGAPLFGPQAAPAWVGTENPPSTEAQLPLIDGTSLFSRGTSAQPDVKVTKIMVITTAYSSTPDQTDDTPFITASGTQVRDGLVAANFLPFGTQIKIPEFYGDKVFIVEDRMHSRKEYQVDIWFPNKTEALDFGAKLTTIEVLEG</sequence>
<keyword evidence="1" id="KW-0732">Signal</keyword>
<comment type="caution">
    <text evidence="2">The sequence shown here is derived from an EMBL/GenBank/DDBJ whole genome shotgun (WGS) entry which is preliminary data.</text>
</comment>
<feature type="chain" id="PRO_5009584305" description="3D domain-containing protein" evidence="1">
    <location>
        <begin position="18"/>
        <end position="159"/>
    </location>
</feature>
<evidence type="ECO:0000313" key="2">
    <source>
        <dbReference type="EMBL" id="OHA75931.1"/>
    </source>
</evidence>
<reference evidence="2 3" key="1">
    <citation type="journal article" date="2016" name="Nat. Commun.">
        <title>Thousands of microbial genomes shed light on interconnected biogeochemical processes in an aquifer system.</title>
        <authorList>
            <person name="Anantharaman K."/>
            <person name="Brown C.T."/>
            <person name="Hug L.A."/>
            <person name="Sharon I."/>
            <person name="Castelle C.J."/>
            <person name="Probst A.J."/>
            <person name="Thomas B.C."/>
            <person name="Singh A."/>
            <person name="Wilkins M.J."/>
            <person name="Karaoz U."/>
            <person name="Brodie E.L."/>
            <person name="Williams K.H."/>
            <person name="Hubbard S.S."/>
            <person name="Banfield J.F."/>
        </authorList>
    </citation>
    <scope>NUCLEOTIDE SEQUENCE [LARGE SCALE GENOMIC DNA]</scope>
</reference>
<dbReference type="AlphaFoldDB" id="A0A1G2RV45"/>
<proteinExistence type="predicted"/>